<reference evidence="2" key="1">
    <citation type="journal article" date="2020" name="Fungal Divers.">
        <title>Resolving the Mortierellaceae phylogeny through synthesis of multi-gene phylogenetics and phylogenomics.</title>
        <authorList>
            <person name="Vandepol N."/>
            <person name="Liber J."/>
            <person name="Desiro A."/>
            <person name="Na H."/>
            <person name="Kennedy M."/>
            <person name="Barry K."/>
            <person name="Grigoriev I.V."/>
            <person name="Miller A.N."/>
            <person name="O'Donnell K."/>
            <person name="Stajich J.E."/>
            <person name="Bonito G."/>
        </authorList>
    </citation>
    <scope>NUCLEOTIDE SEQUENCE</scope>
    <source>
        <strain evidence="2">NRRL 2591</strain>
    </source>
</reference>
<accession>A0A9P6EW17</accession>
<feature type="signal peptide" evidence="1">
    <location>
        <begin position="1"/>
        <end position="18"/>
    </location>
</feature>
<evidence type="ECO:0000313" key="3">
    <source>
        <dbReference type="Proteomes" id="UP000723463"/>
    </source>
</evidence>
<organism evidence="2 3">
    <name type="scientific">Mortierella hygrophila</name>
    <dbReference type="NCBI Taxonomy" id="979708"/>
    <lineage>
        <taxon>Eukaryota</taxon>
        <taxon>Fungi</taxon>
        <taxon>Fungi incertae sedis</taxon>
        <taxon>Mucoromycota</taxon>
        <taxon>Mortierellomycotina</taxon>
        <taxon>Mortierellomycetes</taxon>
        <taxon>Mortierellales</taxon>
        <taxon>Mortierellaceae</taxon>
        <taxon>Mortierella</taxon>
    </lineage>
</organism>
<evidence type="ECO:0000256" key="1">
    <source>
        <dbReference type="SAM" id="SignalP"/>
    </source>
</evidence>
<dbReference type="EMBL" id="JAAAXW010000688">
    <property type="protein sequence ID" value="KAF9536488.1"/>
    <property type="molecule type" value="Genomic_DNA"/>
</dbReference>
<feature type="chain" id="PRO_5040355197" evidence="1">
    <location>
        <begin position="19"/>
        <end position="91"/>
    </location>
</feature>
<dbReference type="Proteomes" id="UP000723463">
    <property type="component" value="Unassembled WGS sequence"/>
</dbReference>
<comment type="caution">
    <text evidence="2">The sequence shown here is derived from an EMBL/GenBank/DDBJ whole genome shotgun (WGS) entry which is preliminary data.</text>
</comment>
<protein>
    <submittedName>
        <fullName evidence="2">Uncharacterized protein</fullName>
    </submittedName>
</protein>
<keyword evidence="3" id="KW-1185">Reference proteome</keyword>
<dbReference type="AlphaFoldDB" id="A0A9P6EW17"/>
<evidence type="ECO:0000313" key="2">
    <source>
        <dbReference type="EMBL" id="KAF9536488.1"/>
    </source>
</evidence>
<proteinExistence type="predicted"/>
<name>A0A9P6EW17_9FUNG</name>
<keyword evidence="1" id="KW-0732">Signal</keyword>
<sequence length="91" mass="10060">MLKLSIIAIALLATSVAAYDFRVDFRPKKGQSVDKFCKLWPAECQKGTLYHLCEPGVPRPGVAAAYCNSEYRGKYVQYSDEVGKKLGATQV</sequence>
<gene>
    <name evidence="2" type="ORF">EC957_010660</name>
</gene>